<organism evidence="2 3">
    <name type="scientific">Limulus polyphemus</name>
    <name type="common">Atlantic horseshoe crab</name>
    <dbReference type="NCBI Taxonomy" id="6850"/>
    <lineage>
        <taxon>Eukaryota</taxon>
        <taxon>Metazoa</taxon>
        <taxon>Ecdysozoa</taxon>
        <taxon>Arthropoda</taxon>
        <taxon>Chelicerata</taxon>
        <taxon>Merostomata</taxon>
        <taxon>Xiphosura</taxon>
        <taxon>Limulidae</taxon>
        <taxon>Limulus</taxon>
    </lineage>
</organism>
<keyword evidence="2" id="KW-1185">Reference proteome</keyword>
<dbReference type="Proteomes" id="UP000694941">
    <property type="component" value="Unplaced"/>
</dbReference>
<gene>
    <name evidence="3" type="primary">LOC111085683</name>
</gene>
<dbReference type="RefSeq" id="XP_022241134.1">
    <property type="nucleotide sequence ID" value="XM_022385426.1"/>
</dbReference>
<accession>A0ABM1SBX9</accession>
<feature type="compositionally biased region" description="Basic and acidic residues" evidence="1">
    <location>
        <begin position="121"/>
        <end position="130"/>
    </location>
</feature>
<feature type="compositionally biased region" description="Basic residues" evidence="1">
    <location>
        <begin position="111"/>
        <end position="120"/>
    </location>
</feature>
<feature type="region of interest" description="Disordered" evidence="1">
    <location>
        <begin position="94"/>
        <end position="130"/>
    </location>
</feature>
<dbReference type="GeneID" id="111085683"/>
<evidence type="ECO:0000313" key="3">
    <source>
        <dbReference type="RefSeq" id="XP_022241134.1"/>
    </source>
</evidence>
<feature type="compositionally biased region" description="Basic and acidic residues" evidence="1">
    <location>
        <begin position="363"/>
        <end position="383"/>
    </location>
</feature>
<feature type="region of interest" description="Disordered" evidence="1">
    <location>
        <begin position="1"/>
        <end position="22"/>
    </location>
</feature>
<sequence length="453" mass="51082">MEMLVRYNPWNKPGAGAPMENSKRTKFIEEQLGNNDKLDDNVLGNTLTGFGKPGAGAPHRTKSGRIKTQLFGDPEIRFQDAQKVRLSIENQLRYKNPDKDNPINSQESRKQRQLAKKKQRMQLEDMQKASLKEEFQPWGKGFGNPERDEGGNVRRHKFSNSVQHGVMEPRPPSRELGVALPLSSRGGNGAPQVTLSGNPKTRLRSTLGVIGTSGHFVGDEGSTPCGEKENYNPWGKPGAGAPLKDNKGIGKDFMEKMGWSMSGNPKKRSQESKRNYLKCLLQETEEKKNRDMMEKKQLNDSGMALVSLIRAKVVGRPRKDPVTGELLSHPRGVSDITAAKLDIRRPRSEESTEYHNYLTSQAEARRRQRQEQKEQEIREHQQHLETWNSLWGRGGSGAPIDPNNHHKPNLESMLNNSGPGVAEPYVKHYTQEIVPSKHCNRYELETDPFKVIT</sequence>
<feature type="region of interest" description="Disordered" evidence="1">
    <location>
        <begin position="214"/>
        <end position="245"/>
    </location>
</feature>
<feature type="region of interest" description="Disordered" evidence="1">
    <location>
        <begin position="342"/>
        <end position="416"/>
    </location>
</feature>
<reference evidence="3" key="1">
    <citation type="submission" date="2025-08" db="UniProtKB">
        <authorList>
            <consortium name="RefSeq"/>
        </authorList>
    </citation>
    <scope>IDENTIFICATION</scope>
    <source>
        <tissue evidence="3">Muscle</tissue>
    </source>
</reference>
<feature type="compositionally biased region" description="Basic and acidic residues" evidence="1">
    <location>
        <begin position="342"/>
        <end position="353"/>
    </location>
</feature>
<feature type="non-terminal residue" evidence="3">
    <location>
        <position position="453"/>
    </location>
</feature>
<proteinExistence type="predicted"/>
<evidence type="ECO:0000256" key="1">
    <source>
        <dbReference type="SAM" id="MobiDB-lite"/>
    </source>
</evidence>
<evidence type="ECO:0000313" key="2">
    <source>
        <dbReference type="Proteomes" id="UP000694941"/>
    </source>
</evidence>
<name>A0ABM1SBX9_LIMPO</name>
<protein>
    <submittedName>
        <fullName evidence="3">Uncharacterized protein LOC111085683</fullName>
    </submittedName>
</protein>